<evidence type="ECO:0000313" key="2">
    <source>
        <dbReference type="EMBL" id="EXB55046.1"/>
    </source>
</evidence>
<dbReference type="EMBL" id="KE344220">
    <property type="protein sequence ID" value="EXB55046.1"/>
    <property type="molecule type" value="Genomic_DNA"/>
</dbReference>
<protein>
    <submittedName>
        <fullName evidence="2">Uncharacterized protein</fullName>
    </submittedName>
</protein>
<gene>
    <name evidence="2" type="ORF">L484_006220</name>
</gene>
<reference evidence="3" key="1">
    <citation type="submission" date="2013-01" db="EMBL/GenBank/DDBJ databases">
        <title>Draft Genome Sequence of a Mulberry Tree, Morus notabilis C.K. Schneid.</title>
        <authorList>
            <person name="He N."/>
            <person name="Zhao S."/>
        </authorList>
    </citation>
    <scope>NUCLEOTIDE SEQUENCE</scope>
</reference>
<name>W9RHH1_9ROSA</name>
<organism evidence="2 3">
    <name type="scientific">Morus notabilis</name>
    <dbReference type="NCBI Taxonomy" id="981085"/>
    <lineage>
        <taxon>Eukaryota</taxon>
        <taxon>Viridiplantae</taxon>
        <taxon>Streptophyta</taxon>
        <taxon>Embryophyta</taxon>
        <taxon>Tracheophyta</taxon>
        <taxon>Spermatophyta</taxon>
        <taxon>Magnoliopsida</taxon>
        <taxon>eudicotyledons</taxon>
        <taxon>Gunneridae</taxon>
        <taxon>Pentapetalae</taxon>
        <taxon>rosids</taxon>
        <taxon>fabids</taxon>
        <taxon>Rosales</taxon>
        <taxon>Moraceae</taxon>
        <taxon>Moreae</taxon>
        <taxon>Morus</taxon>
    </lineage>
</organism>
<dbReference type="Proteomes" id="UP000030645">
    <property type="component" value="Unassembled WGS sequence"/>
</dbReference>
<accession>W9RHH1</accession>
<sequence length="97" mass="10440">MGEQAGVLEAGEDVVGDLRREPDASLVASGSRAMSRAATGVEDMILHIRWVSNVNCVRNWVMGSLRTIGDAKARSQRRVTAVERDDGARGSSQKGWA</sequence>
<evidence type="ECO:0000256" key="1">
    <source>
        <dbReference type="SAM" id="MobiDB-lite"/>
    </source>
</evidence>
<feature type="region of interest" description="Disordered" evidence="1">
    <location>
        <begin position="74"/>
        <end position="97"/>
    </location>
</feature>
<evidence type="ECO:0000313" key="3">
    <source>
        <dbReference type="Proteomes" id="UP000030645"/>
    </source>
</evidence>
<proteinExistence type="predicted"/>
<keyword evidence="3" id="KW-1185">Reference proteome</keyword>
<dbReference type="AlphaFoldDB" id="W9RHH1"/>